<keyword evidence="3 6" id="KW-0853">WD repeat</keyword>
<dbReference type="InterPro" id="IPR001680">
    <property type="entry name" value="WD40_rpt"/>
</dbReference>
<dbReference type="InterPro" id="IPR015943">
    <property type="entry name" value="WD40/YVTN_repeat-like_dom_sf"/>
</dbReference>
<dbReference type="EMBL" id="LLZZ01000064">
    <property type="protein sequence ID" value="KTB10162.1"/>
    <property type="molecule type" value="Genomic_DNA"/>
</dbReference>
<evidence type="ECO:0000256" key="2">
    <source>
        <dbReference type="ARBA" id="ARBA00010143"/>
    </source>
</evidence>
<dbReference type="GO" id="GO:0030174">
    <property type="term" value="P:regulation of DNA-templated DNA replication initiation"/>
    <property type="evidence" value="ECO:0007669"/>
    <property type="project" value="EnsemblFungi"/>
</dbReference>
<sequence>MDESVIFTTEQNALSTSLYSAEQAVLRQCSTSSRNSAVRVGDKYLFVAQSNKALINVYNISGAHKRETVEQRLPTPEVITCLEVIQNRYEEKSAISDFELPHLLLGSTDGGKIYCWELNSGALLSVKQMAHYQGITKIKSFMDGKYFITSGKDSRVIVWQTIDFVSNNASEPKPICILHDHNLTVNDIAVSMTHGANMSTSGAKLFTASEDSTVRCYDFSFLRGDFRKNRKSQEQDQKMYQPRLLATFTFPAAIEAMSLDPADRALYVGTSEGLFSLPLYYTVKGTSTVANLAQASGSNRNKLYSVVISGHDDDYKKLFSMGQLVCDKLISTPVTKLELTFDATTILVGNKFGRISVVEIASKQILKTLQPLTTADTEEDAITNIIVTTVNNSRQDSILEQHQSNKNVQKLPVLQRVVHDKDHAKHEVWYRAPETPEFSHELESLPPIADFEKYMDSIRSEETVFLTTETTSQVKNVKQELAPASHSDSQEQQELQQELQQVKSAYKELRELHESLFKEHEQLLSSMK</sequence>
<name>A0A0W0DEA6_CANGB</name>
<evidence type="ECO:0000256" key="6">
    <source>
        <dbReference type="PROSITE-ProRule" id="PRU00221"/>
    </source>
</evidence>
<reference evidence="9 10" key="1">
    <citation type="submission" date="2015-10" db="EMBL/GenBank/DDBJ databases">
        <title>Draft genomes sequences of Candida glabrata isolates 1A, 1B, 2A, 2B, 3A and 3B.</title>
        <authorList>
            <person name="Haavelsrud O.E."/>
            <person name="Gaustad P."/>
        </authorList>
    </citation>
    <scope>NUCLEOTIDE SEQUENCE [LARGE SCALE GENOMIC DNA]</scope>
    <source>
        <strain evidence="9">910700640</strain>
    </source>
</reference>
<dbReference type="GO" id="GO:0005656">
    <property type="term" value="C:nuclear pre-replicative complex"/>
    <property type="evidence" value="ECO:0007669"/>
    <property type="project" value="EnsemblFungi"/>
</dbReference>
<dbReference type="InterPro" id="IPR036322">
    <property type="entry name" value="WD40_repeat_dom_sf"/>
</dbReference>
<dbReference type="Proteomes" id="UP000054886">
    <property type="component" value="Unassembled WGS sequence"/>
</dbReference>
<comment type="subcellular location">
    <subcellularLocation>
        <location evidence="7">Nucleus</location>
    </subcellularLocation>
</comment>
<keyword evidence="4" id="KW-0677">Repeat</keyword>
<feature type="repeat" description="WD" evidence="6">
    <location>
        <begin position="128"/>
        <end position="160"/>
    </location>
</feature>
<dbReference type="SUPFAM" id="SSF50978">
    <property type="entry name" value="WD40 repeat-like"/>
    <property type="match status" value="1"/>
</dbReference>
<comment type="subunit">
    <text evidence="7">Component of the RIX1 complex, composed of IPI1, RIX1/IPI2 and IPI3 in a 1:2:2 stoichiometry. The complex interacts (via RIX1) with MDN1 (via its hexameric AAA ATPase ring) and the pre-60S ribosome particles.</text>
</comment>
<keyword evidence="7" id="KW-0539">Nucleus</keyword>
<evidence type="ECO:0000256" key="4">
    <source>
        <dbReference type="ARBA" id="ARBA00022737"/>
    </source>
</evidence>
<comment type="caution">
    <text evidence="9">The sequence shown here is derived from an EMBL/GenBank/DDBJ whole genome shotgun (WGS) entry which is preliminary data.</text>
</comment>
<protein>
    <recommendedName>
        <fullName evidence="5 7">Pre-rRNA-processing protein IPI3</fullName>
    </recommendedName>
</protein>
<dbReference type="PANTHER" id="PTHR18763:SF0">
    <property type="entry name" value="WD REPEAT-CONTAINING PROTEIN 18"/>
    <property type="match status" value="1"/>
</dbReference>
<dbReference type="AlphaFoldDB" id="A0A0W0DEA6"/>
<dbReference type="GO" id="GO:0003682">
    <property type="term" value="F:chromatin binding"/>
    <property type="evidence" value="ECO:0007669"/>
    <property type="project" value="EnsemblFungi"/>
</dbReference>
<comment type="function">
    <text evidence="1 7">Component of the RIX1 complex required for processing of ITS2 sequences from 35S pre-rRNA.</text>
</comment>
<dbReference type="GO" id="GO:0120330">
    <property type="term" value="C:rixosome complex"/>
    <property type="evidence" value="ECO:0007669"/>
    <property type="project" value="UniProtKB-UniRule"/>
</dbReference>
<evidence type="ECO:0000313" key="9">
    <source>
        <dbReference type="EMBL" id="KTB10162.1"/>
    </source>
</evidence>
<dbReference type="VEuPathDB" id="FungiDB:CAGL0J11286g"/>
<evidence type="ECO:0000256" key="7">
    <source>
        <dbReference type="RuleBase" id="RU369067"/>
    </source>
</evidence>
<organism evidence="9 10">
    <name type="scientific">Candida glabrata</name>
    <name type="common">Yeast</name>
    <name type="synonym">Torulopsis glabrata</name>
    <dbReference type="NCBI Taxonomy" id="5478"/>
    <lineage>
        <taxon>Eukaryota</taxon>
        <taxon>Fungi</taxon>
        <taxon>Dikarya</taxon>
        <taxon>Ascomycota</taxon>
        <taxon>Saccharomycotina</taxon>
        <taxon>Saccharomycetes</taxon>
        <taxon>Saccharomycetales</taxon>
        <taxon>Saccharomycetaceae</taxon>
        <taxon>Nakaseomyces</taxon>
    </lineage>
</organism>
<dbReference type="VEuPathDB" id="FungiDB:GWK60_J11077"/>
<feature type="region of interest" description="Disordered" evidence="8">
    <location>
        <begin position="480"/>
        <end position="499"/>
    </location>
</feature>
<dbReference type="Pfam" id="PF00400">
    <property type="entry name" value="WD40"/>
    <property type="match status" value="2"/>
</dbReference>
<feature type="compositionally biased region" description="Low complexity" evidence="8">
    <location>
        <begin position="490"/>
        <end position="499"/>
    </location>
</feature>
<evidence type="ECO:0000256" key="3">
    <source>
        <dbReference type="ARBA" id="ARBA00022574"/>
    </source>
</evidence>
<dbReference type="GO" id="GO:0000027">
    <property type="term" value="P:ribosomal large subunit assembly"/>
    <property type="evidence" value="ECO:0007669"/>
    <property type="project" value="EnsemblFungi"/>
</dbReference>
<evidence type="ECO:0000313" key="10">
    <source>
        <dbReference type="Proteomes" id="UP000054886"/>
    </source>
</evidence>
<dbReference type="GO" id="GO:0006364">
    <property type="term" value="P:rRNA processing"/>
    <property type="evidence" value="ECO:0007669"/>
    <property type="project" value="UniProtKB-UniRule"/>
</dbReference>
<gene>
    <name evidence="9" type="ORF">AO440_003249</name>
</gene>
<dbReference type="VEuPathDB" id="FungiDB:GVI51_J11099"/>
<evidence type="ECO:0000256" key="8">
    <source>
        <dbReference type="SAM" id="MobiDB-lite"/>
    </source>
</evidence>
<accession>A0A0W0DEA6</accession>
<dbReference type="Gene3D" id="2.130.10.10">
    <property type="entry name" value="YVTN repeat-like/Quinoprotein amine dehydrogenase"/>
    <property type="match status" value="1"/>
</dbReference>
<dbReference type="SMART" id="SM00320">
    <property type="entry name" value="WD40"/>
    <property type="match status" value="2"/>
</dbReference>
<evidence type="ECO:0000256" key="1">
    <source>
        <dbReference type="ARBA" id="ARBA00002355"/>
    </source>
</evidence>
<dbReference type="PANTHER" id="PTHR18763">
    <property type="entry name" value="WD-REPEAT PROTEIN 18"/>
    <property type="match status" value="1"/>
</dbReference>
<dbReference type="VEuPathDB" id="FungiDB:B1J91_J11286g"/>
<comment type="similarity">
    <text evidence="2 7">Belongs to the WD repeat IPI3/WDR18 family.</text>
</comment>
<dbReference type="GO" id="GO:0006267">
    <property type="term" value="P:pre-replicative complex assembly involved in nuclear cell cycle DNA replication"/>
    <property type="evidence" value="ECO:0007669"/>
    <property type="project" value="EnsemblFungi"/>
</dbReference>
<evidence type="ECO:0000256" key="5">
    <source>
        <dbReference type="ARBA" id="ARBA00026229"/>
    </source>
</evidence>
<dbReference type="InterPro" id="IPR045227">
    <property type="entry name" value="WDR18/Ipi3/RID3"/>
</dbReference>
<dbReference type="VEuPathDB" id="FungiDB:GW608_J11121"/>
<keyword evidence="7" id="KW-0698">rRNA processing</keyword>
<proteinExistence type="inferred from homology"/>
<dbReference type="PROSITE" id="PS50082">
    <property type="entry name" value="WD_REPEATS_2"/>
    <property type="match status" value="1"/>
</dbReference>